<comment type="caution">
    <text evidence="2">The sequence shown here is derived from an EMBL/GenBank/DDBJ whole genome shotgun (WGS) entry which is preliminary data.</text>
</comment>
<proteinExistence type="predicted"/>
<accession>A0A923RMD4</accession>
<sequence length="146" mass="16265">MKKLSCCFLAAFLVLTLFLEPFSVKAEEPIPEAPAIQLQYTELEESERWILDEVLSDYVSEHVIETEEAAVPCTIGEQVDRDTASYLFYQDETQEGILYTAAGYALNRDGGYVYFTLTSDAPLDPSTVDLEIARNFGSIGDTDSLT</sequence>
<protein>
    <recommendedName>
        <fullName evidence="4">DUF4830 domain-containing protein</fullName>
    </recommendedName>
</protein>
<evidence type="ECO:0008006" key="4">
    <source>
        <dbReference type="Google" id="ProtNLM"/>
    </source>
</evidence>
<gene>
    <name evidence="2" type="ORF">H8S44_10285</name>
</gene>
<reference evidence="2" key="1">
    <citation type="submission" date="2020-08" db="EMBL/GenBank/DDBJ databases">
        <title>Genome public.</title>
        <authorList>
            <person name="Liu C."/>
            <person name="Sun Q."/>
        </authorList>
    </citation>
    <scope>NUCLEOTIDE SEQUENCE</scope>
    <source>
        <strain evidence="2">NSJ-68</strain>
    </source>
</reference>
<dbReference type="EMBL" id="JACOOR010000005">
    <property type="protein sequence ID" value="MBC5660159.1"/>
    <property type="molecule type" value="Genomic_DNA"/>
</dbReference>
<feature type="chain" id="PRO_5037265225" description="DUF4830 domain-containing protein" evidence="1">
    <location>
        <begin position="27"/>
        <end position="146"/>
    </location>
</feature>
<dbReference type="AlphaFoldDB" id="A0A923RMD4"/>
<evidence type="ECO:0000313" key="3">
    <source>
        <dbReference type="Proteomes" id="UP000649345"/>
    </source>
</evidence>
<dbReference type="Proteomes" id="UP000649345">
    <property type="component" value="Unassembled WGS sequence"/>
</dbReference>
<dbReference type="RefSeq" id="WP_186873601.1">
    <property type="nucleotide sequence ID" value="NZ_JACOOR010000005.1"/>
</dbReference>
<feature type="signal peptide" evidence="1">
    <location>
        <begin position="1"/>
        <end position="26"/>
    </location>
</feature>
<organism evidence="2 3">
    <name type="scientific">Anaerosacchariphilus hominis</name>
    <dbReference type="NCBI Taxonomy" id="2763017"/>
    <lineage>
        <taxon>Bacteria</taxon>
        <taxon>Bacillati</taxon>
        <taxon>Bacillota</taxon>
        <taxon>Clostridia</taxon>
        <taxon>Lachnospirales</taxon>
        <taxon>Lachnospiraceae</taxon>
        <taxon>Anaerosacchariphilus</taxon>
    </lineage>
</organism>
<name>A0A923RMD4_9FIRM</name>
<keyword evidence="3" id="KW-1185">Reference proteome</keyword>
<evidence type="ECO:0000313" key="2">
    <source>
        <dbReference type="EMBL" id="MBC5660159.1"/>
    </source>
</evidence>
<evidence type="ECO:0000256" key="1">
    <source>
        <dbReference type="SAM" id="SignalP"/>
    </source>
</evidence>
<keyword evidence="1" id="KW-0732">Signal</keyword>